<comment type="similarity">
    <text evidence="1">Belongs to the MreC family.</text>
</comment>
<dbReference type="Gene3D" id="2.40.10.350">
    <property type="entry name" value="Rod shape-determining protein MreC, domain 2"/>
    <property type="match status" value="1"/>
</dbReference>
<dbReference type="AlphaFoldDB" id="A0A6J6GIK7"/>
<dbReference type="GO" id="GO:0005886">
    <property type="term" value="C:plasma membrane"/>
    <property type="evidence" value="ECO:0007669"/>
    <property type="project" value="TreeGrafter"/>
</dbReference>
<dbReference type="Pfam" id="PF04085">
    <property type="entry name" value="MreC"/>
    <property type="match status" value="1"/>
</dbReference>
<dbReference type="InterPro" id="IPR055342">
    <property type="entry name" value="MreC_beta-barrel_core"/>
</dbReference>
<sequence length="309" mass="32525">MRRVGEGHSRLLLIILIVTALFLITLDLRGVGVLEGARQGTQTVLSPFQKAGSVVLNPIKDFFSDVTHLGRTRNEIEKLRLDNAKLRANLINRKNADGQLGQLKSILNLAGIAQYKVINSRVISQGSSQSFSQTITIDAGSNAGIKKNMTVLSENGIAGVVKDVYPNTALVSLATDPSFRIGVRIAGSQQIGILSGRGNRSAGLQLIDNLTDVKVGDVLLSRGSIANRPFVPGVPIGYVTAVDNSAGSIAQSATVHLYTNFATLGVVAVVVGPPVNNPGDALVPTKPQPTPIPTVTIYITPSPSPTPTN</sequence>
<evidence type="ECO:0000256" key="2">
    <source>
        <dbReference type="ARBA" id="ARBA00013855"/>
    </source>
</evidence>
<name>A0A6J6GIK7_9ZZZZ</name>
<dbReference type="Gene3D" id="2.40.10.340">
    <property type="entry name" value="Rod shape-determining protein MreC, domain 1"/>
    <property type="match status" value="1"/>
</dbReference>
<proteinExistence type="inferred from homology"/>
<evidence type="ECO:0000256" key="4">
    <source>
        <dbReference type="ARBA" id="ARBA00032089"/>
    </source>
</evidence>
<evidence type="ECO:0000256" key="3">
    <source>
        <dbReference type="ARBA" id="ARBA00022960"/>
    </source>
</evidence>
<evidence type="ECO:0000259" key="6">
    <source>
        <dbReference type="Pfam" id="PF04085"/>
    </source>
</evidence>
<dbReference type="GO" id="GO:0008360">
    <property type="term" value="P:regulation of cell shape"/>
    <property type="evidence" value="ECO:0007669"/>
    <property type="project" value="UniProtKB-KW"/>
</dbReference>
<keyword evidence="5" id="KW-0175">Coiled coil</keyword>
<gene>
    <name evidence="7" type="ORF">UFOPK1795_01188</name>
</gene>
<dbReference type="PIRSF" id="PIRSF038471">
    <property type="entry name" value="MreC"/>
    <property type="match status" value="1"/>
</dbReference>
<dbReference type="PANTHER" id="PTHR34138">
    <property type="entry name" value="CELL SHAPE-DETERMINING PROTEIN MREC"/>
    <property type="match status" value="1"/>
</dbReference>
<evidence type="ECO:0000256" key="1">
    <source>
        <dbReference type="ARBA" id="ARBA00009369"/>
    </source>
</evidence>
<feature type="domain" description="Rod shape-determining protein MreC beta-barrel core" evidence="6">
    <location>
        <begin position="127"/>
        <end position="270"/>
    </location>
</feature>
<dbReference type="InterPro" id="IPR042175">
    <property type="entry name" value="Cell/Rod_MreC_2"/>
</dbReference>
<accession>A0A6J6GIK7</accession>
<dbReference type="PANTHER" id="PTHR34138:SF1">
    <property type="entry name" value="CELL SHAPE-DETERMINING PROTEIN MREC"/>
    <property type="match status" value="1"/>
</dbReference>
<reference evidence="7" key="1">
    <citation type="submission" date="2020-05" db="EMBL/GenBank/DDBJ databases">
        <authorList>
            <person name="Chiriac C."/>
            <person name="Salcher M."/>
            <person name="Ghai R."/>
            <person name="Kavagutti S V."/>
        </authorList>
    </citation>
    <scope>NUCLEOTIDE SEQUENCE</scope>
</reference>
<keyword evidence="3" id="KW-0133">Cell shape</keyword>
<evidence type="ECO:0000313" key="7">
    <source>
        <dbReference type="EMBL" id="CAB4601067.1"/>
    </source>
</evidence>
<evidence type="ECO:0000256" key="5">
    <source>
        <dbReference type="SAM" id="Coils"/>
    </source>
</evidence>
<dbReference type="InterPro" id="IPR007221">
    <property type="entry name" value="MreC"/>
</dbReference>
<organism evidence="7">
    <name type="scientific">freshwater metagenome</name>
    <dbReference type="NCBI Taxonomy" id="449393"/>
    <lineage>
        <taxon>unclassified sequences</taxon>
        <taxon>metagenomes</taxon>
        <taxon>ecological metagenomes</taxon>
    </lineage>
</organism>
<feature type="coiled-coil region" evidence="5">
    <location>
        <begin position="69"/>
        <end position="96"/>
    </location>
</feature>
<protein>
    <recommendedName>
        <fullName evidence="2">Cell shape-determining protein MreC</fullName>
    </recommendedName>
    <alternativeName>
        <fullName evidence="4">Cell shape protein MreC</fullName>
    </alternativeName>
</protein>
<dbReference type="EMBL" id="CAEZUG010000090">
    <property type="protein sequence ID" value="CAB4601067.1"/>
    <property type="molecule type" value="Genomic_DNA"/>
</dbReference>
<dbReference type="InterPro" id="IPR042177">
    <property type="entry name" value="Cell/Rod_1"/>
</dbReference>